<evidence type="ECO:0000256" key="9">
    <source>
        <dbReference type="ARBA" id="ARBA00022946"/>
    </source>
</evidence>
<evidence type="ECO:0000256" key="20">
    <source>
        <dbReference type="ARBA" id="ARBA00047734"/>
    </source>
</evidence>
<evidence type="ECO:0000256" key="4">
    <source>
        <dbReference type="ARBA" id="ARBA00022475"/>
    </source>
</evidence>
<dbReference type="Gene3D" id="3.10.129.10">
    <property type="entry name" value="Hotdog Thioesterase"/>
    <property type="match status" value="1"/>
</dbReference>
<evidence type="ECO:0000256" key="10">
    <source>
        <dbReference type="ARBA" id="ARBA00023098"/>
    </source>
</evidence>
<comment type="catalytic activity">
    <reaction evidence="23">
        <text>tetradecanoyl-CoA + H2O = tetradecanoate + CoA + H(+)</text>
        <dbReference type="Rhea" id="RHEA:40119"/>
        <dbReference type="ChEBI" id="CHEBI:15377"/>
        <dbReference type="ChEBI" id="CHEBI:15378"/>
        <dbReference type="ChEBI" id="CHEBI:30807"/>
        <dbReference type="ChEBI" id="CHEBI:57287"/>
        <dbReference type="ChEBI" id="CHEBI:57385"/>
    </reaction>
    <physiologicalReaction direction="left-to-right" evidence="23">
        <dbReference type="Rhea" id="RHEA:40120"/>
    </physiologicalReaction>
</comment>
<sequence length="189" mass="20633">MSQDSHKCHCKSPTDRSAGPDVRDPPRSDGGVALCGACRDKKTCRLGLISERLDETGTAWFELRCPKDHEGGPNVAHGGWTASVLDECLGHVPLLQGVLSVTAELAVSFIKPVPIERPVEVRARIERREGSRIYISGEMVLLPGRAVLARGKGTWIARDRTHFAHFENWLAEQDSMSGANQVALTKARA</sequence>
<keyword evidence="11" id="KW-0472">Membrane</keyword>
<dbReference type="Proteomes" id="UP000652074">
    <property type="component" value="Unassembled WGS sequence"/>
</dbReference>
<comment type="catalytic activity">
    <reaction evidence="20">
        <text>hexadecanoyl-CoA + H2O = hexadecanoate + CoA + H(+)</text>
        <dbReference type="Rhea" id="RHEA:16645"/>
        <dbReference type="ChEBI" id="CHEBI:7896"/>
        <dbReference type="ChEBI" id="CHEBI:15377"/>
        <dbReference type="ChEBI" id="CHEBI:15378"/>
        <dbReference type="ChEBI" id="CHEBI:57287"/>
        <dbReference type="ChEBI" id="CHEBI:57379"/>
        <dbReference type="EC" id="3.1.2.2"/>
    </reaction>
    <physiologicalReaction direction="left-to-right" evidence="20">
        <dbReference type="Rhea" id="RHEA:16646"/>
    </physiologicalReaction>
</comment>
<evidence type="ECO:0000256" key="14">
    <source>
        <dbReference type="ARBA" id="ARBA00037002"/>
    </source>
</evidence>
<evidence type="ECO:0000256" key="23">
    <source>
        <dbReference type="ARBA" id="ARBA00048180"/>
    </source>
</evidence>
<protein>
    <recommendedName>
        <fullName evidence="17">Acyl-coenzyme A thioesterase THEM4</fullName>
        <ecNumber evidence="16">3.1.2.2</ecNumber>
    </recommendedName>
    <alternativeName>
        <fullName evidence="18">Thioesterase superfamily member 4</fullName>
    </alternativeName>
</protein>
<feature type="region of interest" description="Disordered" evidence="24">
    <location>
        <begin position="1"/>
        <end position="27"/>
    </location>
</feature>
<evidence type="ECO:0000256" key="19">
    <source>
        <dbReference type="ARBA" id="ARBA00047588"/>
    </source>
</evidence>
<evidence type="ECO:0000256" key="3">
    <source>
        <dbReference type="ARBA" id="ARBA00004632"/>
    </source>
</evidence>
<keyword evidence="8" id="KW-0276">Fatty acid metabolism</keyword>
<keyword evidence="4" id="KW-1003">Cell membrane</keyword>
<evidence type="ECO:0000256" key="11">
    <source>
        <dbReference type="ARBA" id="ARBA00023136"/>
    </source>
</evidence>
<evidence type="ECO:0000256" key="6">
    <source>
        <dbReference type="ARBA" id="ARBA00022703"/>
    </source>
</evidence>
<organism evidence="26 27">
    <name type="scientific">Aromatoleum petrolei</name>
    <dbReference type="NCBI Taxonomy" id="76116"/>
    <lineage>
        <taxon>Bacteria</taxon>
        <taxon>Pseudomonadati</taxon>
        <taxon>Pseudomonadota</taxon>
        <taxon>Betaproteobacteria</taxon>
        <taxon>Rhodocyclales</taxon>
        <taxon>Rhodocyclaceae</taxon>
        <taxon>Aromatoleum</taxon>
    </lineage>
</organism>
<keyword evidence="9" id="KW-0809">Transit peptide</keyword>
<evidence type="ECO:0000256" key="21">
    <source>
        <dbReference type="ARBA" id="ARBA00047969"/>
    </source>
</evidence>
<comment type="similarity">
    <text evidence="15">Belongs to the THEM4/THEM5 thioesterase family.</text>
</comment>
<feature type="domain" description="Thioesterase" evidence="25">
    <location>
        <begin position="74"/>
        <end position="144"/>
    </location>
</feature>
<dbReference type="InterPro" id="IPR052365">
    <property type="entry name" value="THEM4/THEM5_acyl-CoA_thioest"/>
</dbReference>
<dbReference type="SUPFAM" id="SSF54637">
    <property type="entry name" value="Thioesterase/thiol ester dehydrase-isomerase"/>
    <property type="match status" value="1"/>
</dbReference>
<comment type="catalytic activity">
    <reaction evidence="22">
        <text>dodecanoyl-CoA + H2O = dodecanoate + CoA + H(+)</text>
        <dbReference type="Rhea" id="RHEA:30135"/>
        <dbReference type="ChEBI" id="CHEBI:15377"/>
        <dbReference type="ChEBI" id="CHEBI:15378"/>
        <dbReference type="ChEBI" id="CHEBI:18262"/>
        <dbReference type="ChEBI" id="CHEBI:57287"/>
        <dbReference type="ChEBI" id="CHEBI:57375"/>
    </reaction>
    <physiologicalReaction direction="left-to-right" evidence="22">
        <dbReference type="Rhea" id="RHEA:30136"/>
    </physiologicalReaction>
</comment>
<keyword evidence="27" id="KW-1185">Reference proteome</keyword>
<comment type="caution">
    <text evidence="26">The sequence shown here is derived from an EMBL/GenBank/DDBJ whole genome shotgun (WGS) entry which is preliminary data.</text>
</comment>
<evidence type="ECO:0000256" key="13">
    <source>
        <dbReference type="ARBA" id="ARBA00035852"/>
    </source>
</evidence>
<keyword evidence="6" id="KW-0053">Apoptosis</keyword>
<evidence type="ECO:0000256" key="2">
    <source>
        <dbReference type="ARBA" id="ARBA00004496"/>
    </source>
</evidence>
<keyword evidence="10" id="KW-0443">Lipid metabolism</keyword>
<evidence type="ECO:0000313" key="27">
    <source>
        <dbReference type="Proteomes" id="UP000652074"/>
    </source>
</evidence>
<evidence type="ECO:0000256" key="18">
    <source>
        <dbReference type="ARBA" id="ARBA00043210"/>
    </source>
</evidence>
<comment type="catalytic activity">
    <reaction evidence="21">
        <text>decanoyl-CoA + H2O = decanoate + CoA + H(+)</text>
        <dbReference type="Rhea" id="RHEA:40059"/>
        <dbReference type="ChEBI" id="CHEBI:15377"/>
        <dbReference type="ChEBI" id="CHEBI:15378"/>
        <dbReference type="ChEBI" id="CHEBI:27689"/>
        <dbReference type="ChEBI" id="CHEBI:57287"/>
        <dbReference type="ChEBI" id="CHEBI:61430"/>
    </reaction>
    <physiologicalReaction direction="left-to-right" evidence="21">
        <dbReference type="Rhea" id="RHEA:40060"/>
    </physiologicalReaction>
</comment>
<keyword evidence="7" id="KW-0378">Hydrolase</keyword>
<name>A0ABX1MPT1_9RHOO</name>
<dbReference type="PANTHER" id="PTHR12418">
    <property type="entry name" value="ACYL-COENZYME A THIOESTERASE THEM4"/>
    <property type="match status" value="1"/>
</dbReference>
<evidence type="ECO:0000256" key="1">
    <source>
        <dbReference type="ARBA" id="ARBA00004170"/>
    </source>
</evidence>
<proteinExistence type="inferred from homology"/>
<evidence type="ECO:0000313" key="26">
    <source>
        <dbReference type="EMBL" id="NMF88648.1"/>
    </source>
</evidence>
<accession>A0ABX1MPT1</accession>
<evidence type="ECO:0000256" key="5">
    <source>
        <dbReference type="ARBA" id="ARBA00022490"/>
    </source>
</evidence>
<comment type="catalytic activity">
    <reaction evidence="14">
        <text>(9Z)-octadecenoyl-CoA + H2O = (9Z)-octadecenoate + CoA + H(+)</text>
        <dbReference type="Rhea" id="RHEA:40139"/>
        <dbReference type="ChEBI" id="CHEBI:15377"/>
        <dbReference type="ChEBI" id="CHEBI:15378"/>
        <dbReference type="ChEBI" id="CHEBI:30823"/>
        <dbReference type="ChEBI" id="CHEBI:57287"/>
        <dbReference type="ChEBI" id="CHEBI:57387"/>
    </reaction>
    <physiologicalReaction direction="left-to-right" evidence="14">
        <dbReference type="Rhea" id="RHEA:40140"/>
    </physiologicalReaction>
</comment>
<dbReference type="EC" id="3.1.2.2" evidence="16"/>
<reference evidence="26 27" key="1">
    <citation type="submission" date="2019-12" db="EMBL/GenBank/DDBJ databases">
        <title>Comparative genomics gives insights into the taxonomy of the Azoarcus-Aromatoleum group and reveals separate origins of nif in the plant-associated Azoarcus and non-plant-associated Aromatoleum sub-groups.</title>
        <authorList>
            <person name="Lafos M."/>
            <person name="Maluk M."/>
            <person name="Batista M."/>
            <person name="Junghare M."/>
            <person name="Carmona M."/>
            <person name="Faoro H."/>
            <person name="Cruz L.M."/>
            <person name="Battistoni F."/>
            <person name="De Souza E."/>
            <person name="Pedrosa F."/>
            <person name="Chen W.-M."/>
            <person name="Poole P.S."/>
            <person name="Dixon R.A."/>
            <person name="James E.K."/>
        </authorList>
    </citation>
    <scope>NUCLEOTIDE SEQUENCE [LARGE SCALE GENOMIC DNA]</scope>
    <source>
        <strain evidence="26 27">ToN1</strain>
    </source>
</reference>
<evidence type="ECO:0000256" key="7">
    <source>
        <dbReference type="ARBA" id="ARBA00022801"/>
    </source>
</evidence>
<dbReference type="CDD" id="cd03443">
    <property type="entry name" value="PaaI_thioesterase"/>
    <property type="match status" value="1"/>
</dbReference>
<dbReference type="EMBL" id="WTVR01000014">
    <property type="protein sequence ID" value="NMF88648.1"/>
    <property type="molecule type" value="Genomic_DNA"/>
</dbReference>
<evidence type="ECO:0000259" key="25">
    <source>
        <dbReference type="Pfam" id="PF03061"/>
    </source>
</evidence>
<evidence type="ECO:0000256" key="15">
    <source>
        <dbReference type="ARBA" id="ARBA00038456"/>
    </source>
</evidence>
<evidence type="ECO:0000256" key="17">
    <source>
        <dbReference type="ARBA" id="ARBA00040123"/>
    </source>
</evidence>
<keyword evidence="5" id="KW-0963">Cytoplasm</keyword>
<comment type="catalytic activity">
    <reaction evidence="19">
        <text>octanoyl-CoA + H2O = octanoate + CoA + H(+)</text>
        <dbReference type="Rhea" id="RHEA:30143"/>
        <dbReference type="ChEBI" id="CHEBI:15377"/>
        <dbReference type="ChEBI" id="CHEBI:15378"/>
        <dbReference type="ChEBI" id="CHEBI:25646"/>
        <dbReference type="ChEBI" id="CHEBI:57287"/>
        <dbReference type="ChEBI" id="CHEBI:57386"/>
    </reaction>
    <physiologicalReaction direction="left-to-right" evidence="19">
        <dbReference type="Rhea" id="RHEA:30144"/>
    </physiologicalReaction>
</comment>
<dbReference type="InterPro" id="IPR006683">
    <property type="entry name" value="Thioestr_dom"/>
</dbReference>
<keyword evidence="12" id="KW-0966">Cell projection</keyword>
<comment type="catalytic activity">
    <reaction evidence="13">
        <text>(5Z,8Z,11Z,14Z)-eicosatetraenoyl-CoA + H2O = (5Z,8Z,11Z,14Z)-eicosatetraenoate + CoA + H(+)</text>
        <dbReference type="Rhea" id="RHEA:40151"/>
        <dbReference type="ChEBI" id="CHEBI:15377"/>
        <dbReference type="ChEBI" id="CHEBI:15378"/>
        <dbReference type="ChEBI" id="CHEBI:32395"/>
        <dbReference type="ChEBI" id="CHEBI:57287"/>
        <dbReference type="ChEBI" id="CHEBI:57368"/>
    </reaction>
    <physiologicalReaction direction="left-to-right" evidence="13">
        <dbReference type="Rhea" id="RHEA:40152"/>
    </physiologicalReaction>
</comment>
<dbReference type="InterPro" id="IPR029069">
    <property type="entry name" value="HotDog_dom_sf"/>
</dbReference>
<evidence type="ECO:0000256" key="24">
    <source>
        <dbReference type="SAM" id="MobiDB-lite"/>
    </source>
</evidence>
<dbReference type="PANTHER" id="PTHR12418:SF19">
    <property type="entry name" value="ACYL-COENZYME A THIOESTERASE THEM4"/>
    <property type="match status" value="1"/>
</dbReference>
<gene>
    <name evidence="26" type="ORF">GPA26_09155</name>
</gene>
<evidence type="ECO:0000256" key="16">
    <source>
        <dbReference type="ARBA" id="ARBA00038848"/>
    </source>
</evidence>
<evidence type="ECO:0000256" key="22">
    <source>
        <dbReference type="ARBA" id="ARBA00048074"/>
    </source>
</evidence>
<evidence type="ECO:0000256" key="12">
    <source>
        <dbReference type="ARBA" id="ARBA00023273"/>
    </source>
</evidence>
<dbReference type="Pfam" id="PF03061">
    <property type="entry name" value="4HBT"/>
    <property type="match status" value="1"/>
</dbReference>
<dbReference type="RefSeq" id="WP_169206060.1">
    <property type="nucleotide sequence ID" value="NZ_CP059560.1"/>
</dbReference>
<comment type="subcellular location">
    <subcellularLocation>
        <location evidence="3">Cell projection</location>
        <location evidence="3">Ruffle membrane</location>
    </subcellularLocation>
    <subcellularLocation>
        <location evidence="2">Cytoplasm</location>
    </subcellularLocation>
    <subcellularLocation>
        <location evidence="1">Membrane</location>
        <topology evidence="1">Peripheral membrane protein</topology>
    </subcellularLocation>
</comment>
<evidence type="ECO:0000256" key="8">
    <source>
        <dbReference type="ARBA" id="ARBA00022832"/>
    </source>
</evidence>